<dbReference type="AlphaFoldDB" id="A0AAW9SIS3"/>
<organism evidence="1 2">
    <name type="scientific">Ponticoccus litoralis</name>
    <dbReference type="NCBI Taxonomy" id="422297"/>
    <lineage>
        <taxon>Bacteria</taxon>
        <taxon>Pseudomonadati</taxon>
        <taxon>Pseudomonadota</taxon>
        <taxon>Alphaproteobacteria</taxon>
        <taxon>Rhodobacterales</taxon>
        <taxon>Roseobacteraceae</taxon>
        <taxon>Ponticoccus</taxon>
    </lineage>
</organism>
<name>A0AAW9SIS3_9RHOB</name>
<dbReference type="InterPro" id="IPR009874">
    <property type="entry name" value="DUF1428"/>
</dbReference>
<dbReference type="Proteomes" id="UP001428774">
    <property type="component" value="Unassembled WGS sequence"/>
</dbReference>
<evidence type="ECO:0000313" key="1">
    <source>
        <dbReference type="EMBL" id="MEN9060381.1"/>
    </source>
</evidence>
<keyword evidence="2" id="KW-1185">Reference proteome</keyword>
<reference evidence="1 2" key="1">
    <citation type="submission" date="2024-05" db="EMBL/GenBank/DDBJ databases">
        <title>Genome sequence of Ponticoccus litoralis KCCM 90028.</title>
        <authorList>
            <person name="Kim J.M."/>
            <person name="Lee J.K."/>
            <person name="Choi B.J."/>
            <person name="Bayburt H."/>
            <person name="Baek J.H."/>
            <person name="Jeon C.O."/>
        </authorList>
    </citation>
    <scope>NUCLEOTIDE SEQUENCE [LARGE SCALE GENOMIC DNA]</scope>
    <source>
        <strain evidence="1 2">KCCM 90028</strain>
    </source>
</reference>
<dbReference type="RefSeq" id="WP_347165569.1">
    <property type="nucleotide sequence ID" value="NZ_JBDNCH010000002.1"/>
</dbReference>
<sequence>MSYVQGFVAAVPEANKQAYIDSAEAAWPLFEEYGALAHWECWEEDVPEGEVTSFPMAVKREPGEKIVFAWVVWRDKAAVDACHASMSTDKRWERLSMPFDGKRMIFGGFSPVFMAES</sequence>
<dbReference type="PIRSF" id="PIRSF007028">
    <property type="entry name" value="UCP007028"/>
    <property type="match status" value="1"/>
</dbReference>
<dbReference type="EMBL" id="JBDNCH010000002">
    <property type="protein sequence ID" value="MEN9060381.1"/>
    <property type="molecule type" value="Genomic_DNA"/>
</dbReference>
<dbReference type="SUPFAM" id="SSF54909">
    <property type="entry name" value="Dimeric alpha+beta barrel"/>
    <property type="match status" value="1"/>
</dbReference>
<dbReference type="InterPro" id="IPR011008">
    <property type="entry name" value="Dimeric_a/b-barrel"/>
</dbReference>
<accession>A0AAW9SIS3</accession>
<dbReference type="Pfam" id="PF07237">
    <property type="entry name" value="DUF1428"/>
    <property type="match status" value="1"/>
</dbReference>
<protein>
    <submittedName>
        <fullName evidence="1">DUF1428 domain-containing protein</fullName>
    </submittedName>
</protein>
<evidence type="ECO:0000313" key="2">
    <source>
        <dbReference type="Proteomes" id="UP001428774"/>
    </source>
</evidence>
<gene>
    <name evidence="1" type="ORF">ABFB10_04375</name>
</gene>
<comment type="caution">
    <text evidence="1">The sequence shown here is derived from an EMBL/GenBank/DDBJ whole genome shotgun (WGS) entry which is preliminary data.</text>
</comment>
<dbReference type="Gene3D" id="3.30.70.100">
    <property type="match status" value="1"/>
</dbReference>
<proteinExistence type="predicted"/>